<evidence type="ECO:0000256" key="8">
    <source>
        <dbReference type="ARBA" id="ARBA00023163"/>
    </source>
</evidence>
<dbReference type="PROSITE" id="PS51030">
    <property type="entry name" value="NUCLEAR_REC_DBD_2"/>
    <property type="match status" value="1"/>
</dbReference>
<keyword evidence="13" id="KW-1185">Reference proteome</keyword>
<dbReference type="EMBL" id="AZBU02000003">
    <property type="protein sequence ID" value="TKR87559.1"/>
    <property type="molecule type" value="Genomic_DNA"/>
</dbReference>
<evidence type="ECO:0000256" key="2">
    <source>
        <dbReference type="ARBA" id="ARBA00005993"/>
    </source>
</evidence>
<keyword evidence="9" id="KW-0675">Receptor</keyword>
<dbReference type="Proteomes" id="UP000298663">
    <property type="component" value="Unassembled WGS sequence"/>
</dbReference>
<dbReference type="Gene3D" id="1.10.565.10">
    <property type="entry name" value="Retinoid X Receptor"/>
    <property type="match status" value="1"/>
</dbReference>
<dbReference type="InterPro" id="IPR001628">
    <property type="entry name" value="Znf_hrmn_rcpt"/>
</dbReference>
<dbReference type="GO" id="GO:0000978">
    <property type="term" value="F:RNA polymerase II cis-regulatory region sequence-specific DNA binding"/>
    <property type="evidence" value="ECO:0007669"/>
    <property type="project" value="InterPro"/>
</dbReference>
<comment type="caution">
    <text evidence="12">The sequence shown here is derived from an EMBL/GenBank/DDBJ whole genome shotgun (WGS) entry which is preliminary data.</text>
</comment>
<dbReference type="OrthoDB" id="10018779at2759"/>
<dbReference type="Pfam" id="PF00105">
    <property type="entry name" value="zf-C4"/>
    <property type="match status" value="1"/>
</dbReference>
<reference evidence="12 13" key="1">
    <citation type="journal article" date="2015" name="Genome Biol.">
        <title>Comparative genomics of Steinernema reveals deeply conserved gene regulatory networks.</title>
        <authorList>
            <person name="Dillman A.R."/>
            <person name="Macchietto M."/>
            <person name="Porter C.F."/>
            <person name="Rogers A."/>
            <person name="Williams B."/>
            <person name="Antoshechkin I."/>
            <person name="Lee M.M."/>
            <person name="Goodwin Z."/>
            <person name="Lu X."/>
            <person name="Lewis E.E."/>
            <person name="Goodrich-Blair H."/>
            <person name="Stock S.P."/>
            <person name="Adams B.J."/>
            <person name="Sternberg P.W."/>
            <person name="Mortazavi A."/>
        </authorList>
    </citation>
    <scope>NUCLEOTIDE SEQUENCE [LARGE SCALE GENOMIC DNA]</scope>
    <source>
        <strain evidence="12 13">ALL</strain>
    </source>
</reference>
<dbReference type="InterPro" id="IPR051152">
    <property type="entry name" value="C.elegans_Orphan_NR"/>
</dbReference>
<keyword evidence="7" id="KW-0238">DNA-binding</keyword>
<evidence type="ECO:0000256" key="3">
    <source>
        <dbReference type="ARBA" id="ARBA00022723"/>
    </source>
</evidence>
<dbReference type="Pfam" id="PF00104">
    <property type="entry name" value="Hormone_recep"/>
    <property type="match status" value="1"/>
</dbReference>
<dbReference type="SUPFAM" id="SSF48508">
    <property type="entry name" value="Nuclear receptor ligand-binding domain"/>
    <property type="match status" value="1"/>
</dbReference>
<dbReference type="PANTHER" id="PTHR45680">
    <property type="entry name" value="NUCLEAR HORMONE RECEPTOR FAMILY"/>
    <property type="match status" value="1"/>
</dbReference>
<dbReference type="InterPro" id="IPR013088">
    <property type="entry name" value="Znf_NHR/GATA"/>
</dbReference>
<protein>
    <recommendedName>
        <fullName evidence="11">Nuclear receptor domain-containing protein</fullName>
    </recommendedName>
</protein>
<evidence type="ECO:0000313" key="13">
    <source>
        <dbReference type="Proteomes" id="UP000298663"/>
    </source>
</evidence>
<name>A0A4U5NVI4_STECR</name>
<reference evidence="12 13" key="2">
    <citation type="journal article" date="2019" name="G3 (Bethesda)">
        <title>Hybrid Assembly of the Genome of the Entomopathogenic Nematode Steinernema carpocapsae Identifies the X-Chromosome.</title>
        <authorList>
            <person name="Serra L."/>
            <person name="Macchietto M."/>
            <person name="Macias-Munoz A."/>
            <person name="McGill C.J."/>
            <person name="Rodriguez I.M."/>
            <person name="Rodriguez B."/>
            <person name="Murad R."/>
            <person name="Mortazavi A."/>
        </authorList>
    </citation>
    <scope>NUCLEOTIDE SEQUENCE [LARGE SCALE GENOMIC DNA]</scope>
    <source>
        <strain evidence="12 13">ALL</strain>
    </source>
</reference>
<gene>
    <name evidence="12" type="ORF">L596_011936</name>
</gene>
<evidence type="ECO:0000259" key="11">
    <source>
        <dbReference type="PROSITE" id="PS51030"/>
    </source>
</evidence>
<keyword evidence="3" id="KW-0479">Metal-binding</keyword>
<evidence type="ECO:0000256" key="7">
    <source>
        <dbReference type="ARBA" id="ARBA00023125"/>
    </source>
</evidence>
<dbReference type="PANTHER" id="PTHR45680:SF29">
    <property type="entry name" value="NUCLEAR HORMONE RECEPTOR FAMILY"/>
    <property type="match status" value="1"/>
</dbReference>
<evidence type="ECO:0000256" key="1">
    <source>
        <dbReference type="ARBA" id="ARBA00004123"/>
    </source>
</evidence>
<dbReference type="InterPro" id="IPR035500">
    <property type="entry name" value="NHR-like_dom_sf"/>
</dbReference>
<evidence type="ECO:0000256" key="4">
    <source>
        <dbReference type="ARBA" id="ARBA00022771"/>
    </source>
</evidence>
<keyword evidence="8" id="KW-0804">Transcription</keyword>
<dbReference type="AlphaFoldDB" id="A0A4U5NVI4"/>
<accession>A0A4U5NVI4</accession>
<evidence type="ECO:0000256" key="10">
    <source>
        <dbReference type="ARBA" id="ARBA00023242"/>
    </source>
</evidence>
<dbReference type="STRING" id="34508.A0A4U5NVI4"/>
<dbReference type="PROSITE" id="PS00031">
    <property type="entry name" value="NUCLEAR_REC_DBD_1"/>
    <property type="match status" value="1"/>
</dbReference>
<keyword evidence="6" id="KW-0805">Transcription regulation</keyword>
<dbReference type="InterPro" id="IPR000536">
    <property type="entry name" value="Nucl_hrmn_rcpt_lig-bd"/>
</dbReference>
<keyword evidence="4" id="KW-0863">Zinc-finger</keyword>
<proteinExistence type="inferred from homology"/>
<comment type="subcellular location">
    <subcellularLocation>
        <location evidence="1">Nucleus</location>
    </subcellularLocation>
</comment>
<feature type="domain" description="Nuclear receptor" evidence="11">
    <location>
        <begin position="1"/>
        <end position="71"/>
    </location>
</feature>
<evidence type="ECO:0000256" key="6">
    <source>
        <dbReference type="ARBA" id="ARBA00023015"/>
    </source>
</evidence>
<dbReference type="Gene3D" id="3.30.50.10">
    <property type="entry name" value="Erythroid Transcription Factor GATA-1, subunit A"/>
    <property type="match status" value="1"/>
</dbReference>
<sequence>MPSCAVCDSKAHGVHFQVNSCRACAAFFRRSIAVGKDYKCRRASRDCELKDAGSKNICRFCRYQKCLQAGMVYTVQIVSPIVTNDRRVPVVQPDSEYKSLSPADVSHITYKDNKLVYDSAPLIDKVKKVFNTIISYASSLTTMQSFLFTYKSFWPDGDNVEITEAKALDYRIFLQSCEQQILRAARFAMSCKEFSQLDLEDKWLILQPFWHHFHHLTNVTRSIAAFGRTSGHFAYLITDNICVKEGFRFTMPIDEKNKKSWRVSSKNQLATW</sequence>
<organism evidence="12 13">
    <name type="scientific">Steinernema carpocapsae</name>
    <name type="common">Entomopathogenic nematode</name>
    <dbReference type="NCBI Taxonomy" id="34508"/>
    <lineage>
        <taxon>Eukaryota</taxon>
        <taxon>Metazoa</taxon>
        <taxon>Ecdysozoa</taxon>
        <taxon>Nematoda</taxon>
        <taxon>Chromadorea</taxon>
        <taxon>Rhabditida</taxon>
        <taxon>Tylenchina</taxon>
        <taxon>Panagrolaimomorpha</taxon>
        <taxon>Strongyloidoidea</taxon>
        <taxon>Steinernematidae</taxon>
        <taxon>Steinernema</taxon>
    </lineage>
</organism>
<dbReference type="InterPro" id="IPR049636">
    <property type="entry name" value="HNF4-like_DBD"/>
</dbReference>
<evidence type="ECO:0000256" key="9">
    <source>
        <dbReference type="ARBA" id="ARBA00023170"/>
    </source>
</evidence>
<evidence type="ECO:0000313" key="12">
    <source>
        <dbReference type="EMBL" id="TKR87559.1"/>
    </source>
</evidence>
<evidence type="ECO:0000256" key="5">
    <source>
        <dbReference type="ARBA" id="ARBA00022833"/>
    </source>
</evidence>
<dbReference type="SUPFAM" id="SSF57716">
    <property type="entry name" value="Glucocorticoid receptor-like (DNA-binding domain)"/>
    <property type="match status" value="1"/>
</dbReference>
<dbReference type="CDD" id="cd06960">
    <property type="entry name" value="NR_DBD_HNF4A"/>
    <property type="match status" value="1"/>
</dbReference>
<keyword evidence="5" id="KW-0862">Zinc</keyword>
<keyword evidence="10" id="KW-0539">Nucleus</keyword>
<dbReference type="GO" id="GO:0003700">
    <property type="term" value="F:DNA-binding transcription factor activity"/>
    <property type="evidence" value="ECO:0007669"/>
    <property type="project" value="InterPro"/>
</dbReference>
<dbReference type="SMART" id="SM00399">
    <property type="entry name" value="ZnF_C4"/>
    <property type="match status" value="1"/>
</dbReference>
<dbReference type="GO" id="GO:0005634">
    <property type="term" value="C:nucleus"/>
    <property type="evidence" value="ECO:0007669"/>
    <property type="project" value="UniProtKB-SubCell"/>
</dbReference>
<dbReference type="GO" id="GO:0008270">
    <property type="term" value="F:zinc ion binding"/>
    <property type="evidence" value="ECO:0007669"/>
    <property type="project" value="UniProtKB-KW"/>
</dbReference>
<dbReference type="PRINTS" id="PR00047">
    <property type="entry name" value="STROIDFINGER"/>
</dbReference>
<comment type="similarity">
    <text evidence="2">Belongs to the nuclear hormone receptor family.</text>
</comment>